<keyword evidence="1" id="KW-0472">Membrane</keyword>
<dbReference type="AlphaFoldDB" id="A0A174JGC2"/>
<dbReference type="Proteomes" id="UP000095564">
    <property type="component" value="Unassembled WGS sequence"/>
</dbReference>
<keyword evidence="1" id="KW-1133">Transmembrane helix</keyword>
<keyword evidence="1" id="KW-0812">Transmembrane</keyword>
<proteinExistence type="predicted"/>
<accession>A0A174JGC2</accession>
<dbReference type="RefSeq" id="WP_055159106.1">
    <property type="nucleotide sequence ID" value="NZ_CZAU01000002.1"/>
</dbReference>
<protein>
    <submittedName>
        <fullName evidence="2">Uncharacterized protein</fullName>
    </submittedName>
</protein>
<organism evidence="2 3">
    <name type="scientific">Anaerostipes hadrus</name>
    <dbReference type="NCBI Taxonomy" id="649756"/>
    <lineage>
        <taxon>Bacteria</taxon>
        <taxon>Bacillati</taxon>
        <taxon>Bacillota</taxon>
        <taxon>Clostridia</taxon>
        <taxon>Lachnospirales</taxon>
        <taxon>Lachnospiraceae</taxon>
        <taxon>Anaerostipes</taxon>
    </lineage>
</organism>
<evidence type="ECO:0000256" key="1">
    <source>
        <dbReference type="SAM" id="Phobius"/>
    </source>
</evidence>
<sequence length="192" mass="22564">MQKKYRVKDVIPTKLTDEEFVQICKQSFKESIIIYLFFIGISAALLIVLFFFAYNGVYYHLLTVFTLFSMVPSVMAFSMILGANPYEPSFVQEYLNCKSFKDWITYAERRDCISHAAIISKKITSENRKIVELCLDPMELRYFDEKFNVMRALSLKESYQKDIRFLKKKELKEDEAVIDLSGKEVVIYLKNC</sequence>
<reference evidence="2 3" key="1">
    <citation type="submission" date="2015-09" db="EMBL/GenBank/DDBJ databases">
        <authorList>
            <consortium name="Pathogen Informatics"/>
        </authorList>
    </citation>
    <scope>NUCLEOTIDE SEQUENCE [LARGE SCALE GENOMIC DNA]</scope>
    <source>
        <strain evidence="2 3">2789STDY5834908</strain>
    </source>
</reference>
<gene>
    <name evidence="2" type="ORF">ERS852520_00299</name>
</gene>
<evidence type="ECO:0000313" key="3">
    <source>
        <dbReference type="Proteomes" id="UP000095564"/>
    </source>
</evidence>
<dbReference type="EMBL" id="CZAU01000002">
    <property type="protein sequence ID" value="CUO96957.1"/>
    <property type="molecule type" value="Genomic_DNA"/>
</dbReference>
<name>A0A174JGC2_ANAHA</name>
<evidence type="ECO:0000313" key="2">
    <source>
        <dbReference type="EMBL" id="CUO96957.1"/>
    </source>
</evidence>
<feature type="transmembrane region" description="Helical" evidence="1">
    <location>
        <begin position="32"/>
        <end position="52"/>
    </location>
</feature>
<feature type="transmembrane region" description="Helical" evidence="1">
    <location>
        <begin position="58"/>
        <end position="81"/>
    </location>
</feature>